<dbReference type="AlphaFoldDB" id="X1ULQ5"/>
<dbReference type="Pfam" id="PF00501">
    <property type="entry name" value="AMP-binding"/>
    <property type="match status" value="1"/>
</dbReference>
<evidence type="ECO:0000313" key="5">
    <source>
        <dbReference type="EMBL" id="GAI93284.1"/>
    </source>
</evidence>
<evidence type="ECO:0000256" key="2">
    <source>
        <dbReference type="ARBA" id="ARBA00022832"/>
    </source>
</evidence>
<comment type="caution">
    <text evidence="5">The sequence shown here is derived from an EMBL/GenBank/DDBJ whole genome shotgun (WGS) entry which is preliminary data.</text>
</comment>
<dbReference type="GO" id="GO:0004467">
    <property type="term" value="F:long-chain fatty acid-CoA ligase activity"/>
    <property type="evidence" value="ECO:0007669"/>
    <property type="project" value="TreeGrafter"/>
</dbReference>
<dbReference type="InterPro" id="IPR000873">
    <property type="entry name" value="AMP-dep_synth/lig_dom"/>
</dbReference>
<keyword evidence="2" id="KW-0276">Fatty acid metabolism</keyword>
<feature type="domain" description="AMP-dependent synthetase/ligase" evidence="4">
    <location>
        <begin position="10"/>
        <end position="106"/>
    </location>
</feature>
<keyword evidence="1" id="KW-0436">Ligase</keyword>
<dbReference type="SUPFAM" id="SSF56801">
    <property type="entry name" value="Acetyl-CoA synthetase-like"/>
    <property type="match status" value="1"/>
</dbReference>
<sequence length="290" mass="32581">LGLKIKCWVYNRLVASKFKKLAGGRTRLIVSGGAPLNRQIVKIFYILGFNIVEGYGLTETSGVVTCCSVEENRLGTVGKPFDGVDVRIGENDEMLVRGPNVMKGYFNKPEETAKVIDKDGWFHTGDQGKFDKQGNLVITGRIKELIITSGGKKIAPAPIEANITMSRYIDQAVLHGDKRNYLVGLVVPIREIIEEHARENNITFDTYSTLLEREEIKELIKGEIERAISGLASYQRIKAFALLEEAFSVENGMLTPSLKLRRRKVEEKYCTVIDAMYSKGDSLEQRRLVY</sequence>
<accession>X1ULQ5</accession>
<dbReference type="PANTHER" id="PTHR43272">
    <property type="entry name" value="LONG-CHAIN-FATTY-ACID--COA LIGASE"/>
    <property type="match status" value="1"/>
</dbReference>
<organism evidence="5">
    <name type="scientific">marine sediment metagenome</name>
    <dbReference type="NCBI Taxonomy" id="412755"/>
    <lineage>
        <taxon>unclassified sequences</taxon>
        <taxon>metagenomes</taxon>
        <taxon>ecological metagenomes</taxon>
    </lineage>
</organism>
<dbReference type="Gene3D" id="3.40.50.12780">
    <property type="entry name" value="N-terminal domain of ligase-like"/>
    <property type="match status" value="1"/>
</dbReference>
<gene>
    <name evidence="5" type="ORF">S12H4_26904</name>
</gene>
<dbReference type="PANTHER" id="PTHR43272:SF32">
    <property type="entry name" value="AMP-DEPENDENT SYNTHETASE_LIGASE DOMAIN-CONTAINING PROTEIN"/>
    <property type="match status" value="1"/>
</dbReference>
<name>X1ULQ5_9ZZZZ</name>
<keyword evidence="3" id="KW-0443">Lipid metabolism</keyword>
<dbReference type="EMBL" id="BARW01015311">
    <property type="protein sequence ID" value="GAI93284.1"/>
    <property type="molecule type" value="Genomic_DNA"/>
</dbReference>
<dbReference type="GO" id="GO:0016020">
    <property type="term" value="C:membrane"/>
    <property type="evidence" value="ECO:0007669"/>
    <property type="project" value="TreeGrafter"/>
</dbReference>
<dbReference type="InterPro" id="IPR042099">
    <property type="entry name" value="ANL_N_sf"/>
</dbReference>
<feature type="non-terminal residue" evidence="5">
    <location>
        <position position="1"/>
    </location>
</feature>
<proteinExistence type="predicted"/>
<feature type="non-terminal residue" evidence="5">
    <location>
        <position position="290"/>
    </location>
</feature>
<evidence type="ECO:0000259" key="4">
    <source>
        <dbReference type="Pfam" id="PF00501"/>
    </source>
</evidence>
<reference evidence="5" key="1">
    <citation type="journal article" date="2014" name="Front. Microbiol.">
        <title>High frequency of phylogenetically diverse reductive dehalogenase-homologous genes in deep subseafloor sedimentary metagenomes.</title>
        <authorList>
            <person name="Kawai M."/>
            <person name="Futagami T."/>
            <person name="Toyoda A."/>
            <person name="Takaki Y."/>
            <person name="Nishi S."/>
            <person name="Hori S."/>
            <person name="Arai W."/>
            <person name="Tsubouchi T."/>
            <person name="Morono Y."/>
            <person name="Uchiyama I."/>
            <person name="Ito T."/>
            <person name="Fujiyama A."/>
            <person name="Inagaki F."/>
            <person name="Takami H."/>
        </authorList>
    </citation>
    <scope>NUCLEOTIDE SEQUENCE</scope>
    <source>
        <strain evidence="5">Expedition CK06-06</strain>
    </source>
</reference>
<dbReference type="GO" id="GO:0005783">
    <property type="term" value="C:endoplasmic reticulum"/>
    <property type="evidence" value="ECO:0007669"/>
    <property type="project" value="TreeGrafter"/>
</dbReference>
<dbReference type="Pfam" id="PF23562">
    <property type="entry name" value="AMP-binding_C_3"/>
    <property type="match status" value="1"/>
</dbReference>
<protein>
    <recommendedName>
        <fullName evidence="4">AMP-dependent synthetase/ligase domain-containing protein</fullName>
    </recommendedName>
</protein>
<evidence type="ECO:0000256" key="3">
    <source>
        <dbReference type="ARBA" id="ARBA00023098"/>
    </source>
</evidence>
<evidence type="ECO:0000256" key="1">
    <source>
        <dbReference type="ARBA" id="ARBA00022598"/>
    </source>
</evidence>